<reference evidence="1" key="1">
    <citation type="submission" date="2022-10" db="EMBL/GenBank/DDBJ databases">
        <title>Culturing micro-colonial fungi from biological soil crusts in the Mojave desert and describing Neophaeococcomyces mojavensis, and introducing the new genera and species Taxawa tesnikishii.</title>
        <authorList>
            <person name="Kurbessoian T."/>
            <person name="Stajich J.E."/>
        </authorList>
    </citation>
    <scope>NUCLEOTIDE SEQUENCE</scope>
    <source>
        <strain evidence="1">JES_115</strain>
    </source>
</reference>
<sequence>MATQRAEISSGSNGVPRKVKNICCIGAGHVGGSTCAVIASNNPDVVVTVVDLNVERIKAWNSEELPIYEPGLLKLVQQARDGARPNLFFSKNMGSAIFEADLIFVCVNTPTKQTGLGAGQALELDYLQAAIKRIAEVAQNDKIIVEKSTVPCRTAETIQGIFSASGRRGVRFTVLSNPEFLAAGTAVADLLHPDRVLIGRSKTPDGYAAAAALADVYAAWIPRDRIVTINLFSSELAKLSANALLAQRISSINSLSAICEATGADIDEVSYACGLDTRIGPSMLKASVGFGGSCFRKDVLSLCYLAESLDLPEVAAYWKGVIDMNEYQKDRFTTNIVSCLGHSLAKKLAVLGFTYKKDTNDTRESAAISIVSNLTAKGASVSIYDPRAKMDQVWRDIDTYVSVSGSAYEACMDAQAVIILTEWDEFSNKPLGGALENAQRSSDNSSGHPSGASDLTGGDASKKSKLDWAFVAKIMCPPKYVFDGRNVVDAGKLTELGFHVECIGKPSMS</sequence>
<protein>
    <submittedName>
        <fullName evidence="1">Uncharacterized protein</fullName>
    </submittedName>
</protein>
<name>A0ACC2Z1I7_9PEZI</name>
<evidence type="ECO:0000313" key="2">
    <source>
        <dbReference type="Proteomes" id="UP001172680"/>
    </source>
</evidence>
<comment type="caution">
    <text evidence="1">The sequence shown here is derived from an EMBL/GenBank/DDBJ whole genome shotgun (WGS) entry which is preliminary data.</text>
</comment>
<organism evidence="1 2">
    <name type="scientific">Coniosporium tulheliwenetii</name>
    <dbReference type="NCBI Taxonomy" id="3383036"/>
    <lineage>
        <taxon>Eukaryota</taxon>
        <taxon>Fungi</taxon>
        <taxon>Dikarya</taxon>
        <taxon>Ascomycota</taxon>
        <taxon>Pezizomycotina</taxon>
        <taxon>Dothideomycetes</taxon>
        <taxon>Dothideomycetes incertae sedis</taxon>
        <taxon>Coniosporium</taxon>
    </lineage>
</organism>
<dbReference type="Proteomes" id="UP001172680">
    <property type="component" value="Unassembled WGS sequence"/>
</dbReference>
<evidence type="ECO:0000313" key="1">
    <source>
        <dbReference type="EMBL" id="KAJ9641382.1"/>
    </source>
</evidence>
<gene>
    <name evidence="1" type="ORF">H2199_005352</name>
</gene>
<keyword evidence="2" id="KW-1185">Reference proteome</keyword>
<accession>A0ACC2Z1I7</accession>
<proteinExistence type="predicted"/>
<dbReference type="EMBL" id="JAPDRP010000015">
    <property type="protein sequence ID" value="KAJ9641382.1"/>
    <property type="molecule type" value="Genomic_DNA"/>
</dbReference>